<gene>
    <name evidence="1" type="ORF">HCN44_005077</name>
</gene>
<keyword evidence="2" id="KW-1185">Reference proteome</keyword>
<evidence type="ECO:0000313" key="1">
    <source>
        <dbReference type="EMBL" id="KAF7992733.1"/>
    </source>
</evidence>
<dbReference type="OrthoDB" id="8176390at2759"/>
<dbReference type="AlphaFoldDB" id="A0A835CSY4"/>
<accession>A0A835CSY4</accession>
<name>A0A835CSY4_APHGI</name>
<dbReference type="EMBL" id="JACMRX010000003">
    <property type="protein sequence ID" value="KAF7992733.1"/>
    <property type="molecule type" value="Genomic_DNA"/>
</dbReference>
<reference evidence="1 2" key="1">
    <citation type="submission" date="2020-08" db="EMBL/GenBank/DDBJ databases">
        <title>Aphidius gifuensis genome sequencing and assembly.</title>
        <authorList>
            <person name="Du Z."/>
        </authorList>
    </citation>
    <scope>NUCLEOTIDE SEQUENCE [LARGE SCALE GENOMIC DNA]</scope>
    <source>
        <strain evidence="1">YNYX2018</strain>
        <tissue evidence="1">Adults</tissue>
    </source>
</reference>
<organism evidence="1 2">
    <name type="scientific">Aphidius gifuensis</name>
    <name type="common">Parasitoid wasp</name>
    <dbReference type="NCBI Taxonomy" id="684658"/>
    <lineage>
        <taxon>Eukaryota</taxon>
        <taxon>Metazoa</taxon>
        <taxon>Ecdysozoa</taxon>
        <taxon>Arthropoda</taxon>
        <taxon>Hexapoda</taxon>
        <taxon>Insecta</taxon>
        <taxon>Pterygota</taxon>
        <taxon>Neoptera</taxon>
        <taxon>Endopterygota</taxon>
        <taxon>Hymenoptera</taxon>
        <taxon>Apocrita</taxon>
        <taxon>Ichneumonoidea</taxon>
        <taxon>Braconidae</taxon>
        <taxon>Aphidiinae</taxon>
        <taxon>Aphidius</taxon>
    </lineage>
</organism>
<dbReference type="Proteomes" id="UP000639338">
    <property type="component" value="Unassembled WGS sequence"/>
</dbReference>
<sequence length="326" mass="37218">MIGKNEQTNVKNVDNSRVKIITDKRKILEDNSTKVRNEIKNCFEELIKSLKTREKQLLRQLEAVHTQQLSIVQSNSELLPSVPSVNVNLDDWQTLDDTIMKFGKLELPNQDGIVVKNTEPYKVEEYEDANKDHVSFDKSIKIDDDNNIIINIPSPSIGKKINLYKNNNMELPSCSNNDNLNVSSETEIHLQLNTESNNIIGVFGDHDYLPLCSSNDSQVANNINNLSTSSVNGLSTQTKNSTTNIQQNNENSIQQDADNDHDVDLKKINVNDDCKKQDNDEHPKQIQQWLEQILVETETEPAIHEIQQFADISKSRYKEFEFPLKI</sequence>
<proteinExistence type="predicted"/>
<protein>
    <submittedName>
        <fullName evidence="1">Uncharacterized protein</fullName>
    </submittedName>
</protein>
<evidence type="ECO:0000313" key="2">
    <source>
        <dbReference type="Proteomes" id="UP000639338"/>
    </source>
</evidence>
<comment type="caution">
    <text evidence="1">The sequence shown here is derived from an EMBL/GenBank/DDBJ whole genome shotgun (WGS) entry which is preliminary data.</text>
</comment>